<dbReference type="Proteomes" id="UP000524246">
    <property type="component" value="Unassembled WGS sequence"/>
</dbReference>
<comment type="caution">
    <text evidence="1">The sequence shown here is derived from an EMBL/GenBank/DDBJ whole genome shotgun (WGS) entry which is preliminary data.</text>
</comment>
<sequence length="68" mass="7894">RECLCNWLKRVGFLKVENVMNYTVETTEQRTSKDSPYESLENFLMPDDASKTIEGYPAPERSVMLCTK</sequence>
<proteinExistence type="predicted"/>
<name>A0A7X9FUJ2_9DELT</name>
<evidence type="ECO:0000313" key="1">
    <source>
        <dbReference type="EMBL" id="NMC64477.1"/>
    </source>
</evidence>
<reference evidence="1 2" key="1">
    <citation type="journal article" date="2020" name="Biotechnol. Biofuels">
        <title>New insights from the biogas microbiome by comprehensive genome-resolved metagenomics of nearly 1600 species originating from multiple anaerobic digesters.</title>
        <authorList>
            <person name="Campanaro S."/>
            <person name="Treu L."/>
            <person name="Rodriguez-R L.M."/>
            <person name="Kovalovszki A."/>
            <person name="Ziels R.M."/>
            <person name="Maus I."/>
            <person name="Zhu X."/>
            <person name="Kougias P.G."/>
            <person name="Basile A."/>
            <person name="Luo G."/>
            <person name="Schluter A."/>
            <person name="Konstantinidis K.T."/>
            <person name="Angelidaki I."/>
        </authorList>
    </citation>
    <scope>NUCLEOTIDE SEQUENCE [LARGE SCALE GENOMIC DNA]</scope>
    <source>
        <strain evidence="1">AS27yjCOA_65</strain>
    </source>
</reference>
<gene>
    <name evidence="1" type="ORF">GYA55_15030</name>
</gene>
<protein>
    <submittedName>
        <fullName evidence="1">DUF1698 domain-containing protein</fullName>
    </submittedName>
</protein>
<feature type="non-terminal residue" evidence="1">
    <location>
        <position position="1"/>
    </location>
</feature>
<dbReference type="AlphaFoldDB" id="A0A7X9FUJ2"/>
<dbReference type="Pfam" id="PF08003">
    <property type="entry name" value="Methyltransf_9"/>
    <property type="match status" value="1"/>
</dbReference>
<evidence type="ECO:0000313" key="2">
    <source>
        <dbReference type="Proteomes" id="UP000524246"/>
    </source>
</evidence>
<accession>A0A7X9FUJ2</accession>
<dbReference type="InterPro" id="IPR027555">
    <property type="entry name" value="Mo5U34_MeTrfas-like"/>
</dbReference>
<organism evidence="1 2">
    <name type="scientific">SAR324 cluster bacterium</name>
    <dbReference type="NCBI Taxonomy" id="2024889"/>
    <lineage>
        <taxon>Bacteria</taxon>
        <taxon>Deltaproteobacteria</taxon>
        <taxon>SAR324 cluster</taxon>
    </lineage>
</organism>
<dbReference type="EMBL" id="JAAZON010000683">
    <property type="protein sequence ID" value="NMC64477.1"/>
    <property type="molecule type" value="Genomic_DNA"/>
</dbReference>